<dbReference type="InterPro" id="IPR052193">
    <property type="entry name" value="Peptidase_C59"/>
</dbReference>
<dbReference type="EMBL" id="CP001291">
    <property type="protein sequence ID" value="ACK72436.1"/>
    <property type="molecule type" value="Genomic_DNA"/>
</dbReference>
<name>B7KL64_GLOC7</name>
<gene>
    <name evidence="4" type="ordered locus">PCC7424_4062</name>
</gene>
<dbReference type="STRING" id="65393.PCC7424_4062"/>
<dbReference type="HOGENOM" id="CLU_045206_0_1_3"/>
<keyword evidence="2 4" id="KW-0378">Hydrolase</keyword>
<dbReference type="Proteomes" id="UP000002384">
    <property type="component" value="Chromosome"/>
</dbReference>
<accession>B7KL64</accession>
<dbReference type="SUPFAM" id="SSF56235">
    <property type="entry name" value="N-terminal nucleophile aminohydrolases (Ntn hydrolases)"/>
    <property type="match status" value="1"/>
</dbReference>
<sequence length="350" mass="39504">MCTRVLWTGEINGKLYPICGRNMDWGANTAEKLWVFPAGLKRQSAVDYLDGDGKTQRLAWISKYGSIVLSMYDQAVADGMNTEGLAIHCNWLTESYYGERDPKKPGLDCDRVVSYFLDNFATVSEVVEYLRDNEDLQIVPTTINVGDILPEREIKNHMAIEDAQGESAIIESIDDGNGGVKRNIYYSGDIPNYSIEYNVLSNSPIFEKQLCNLKQYKGFGGDLHLPGTSDSADRFVRAAFYLKSLPEPKNHHEAIAGVLSVMRSVAQPFRVPESNQPYASSTQWRTIVSCKEKLYLYESSFYPTLIWLEANKLDFSEGSHIRVFDLTQNQQAIGDVSGQLRRSEEDLFKN</sequence>
<dbReference type="RefSeq" id="WP_015956021.1">
    <property type="nucleotide sequence ID" value="NC_011729.1"/>
</dbReference>
<feature type="domain" description="Choloylglycine hydrolase/NAAA C-terminal" evidence="3">
    <location>
        <begin position="2"/>
        <end position="312"/>
    </location>
</feature>
<dbReference type="Pfam" id="PF02275">
    <property type="entry name" value="CBAH"/>
    <property type="match status" value="1"/>
</dbReference>
<evidence type="ECO:0000313" key="5">
    <source>
        <dbReference type="Proteomes" id="UP000002384"/>
    </source>
</evidence>
<dbReference type="eggNOG" id="COG3049">
    <property type="taxonomic scope" value="Bacteria"/>
</dbReference>
<dbReference type="PANTHER" id="PTHR35527:SF2">
    <property type="entry name" value="HYDROLASE"/>
    <property type="match status" value="1"/>
</dbReference>
<dbReference type="InterPro" id="IPR029132">
    <property type="entry name" value="CBAH/NAAA_C"/>
</dbReference>
<comment type="similarity">
    <text evidence="1">Belongs to the peptidase C59 family.</text>
</comment>
<dbReference type="PANTHER" id="PTHR35527">
    <property type="entry name" value="CHOLOYLGLYCINE HYDROLASE"/>
    <property type="match status" value="1"/>
</dbReference>
<evidence type="ECO:0000259" key="3">
    <source>
        <dbReference type="Pfam" id="PF02275"/>
    </source>
</evidence>
<dbReference type="InterPro" id="IPR029055">
    <property type="entry name" value="Ntn_hydrolases_N"/>
</dbReference>
<organism evidence="4 5">
    <name type="scientific">Gloeothece citriformis (strain PCC 7424)</name>
    <name type="common">Cyanothece sp. (strain PCC 7424)</name>
    <dbReference type="NCBI Taxonomy" id="65393"/>
    <lineage>
        <taxon>Bacteria</taxon>
        <taxon>Bacillati</taxon>
        <taxon>Cyanobacteriota</taxon>
        <taxon>Cyanophyceae</taxon>
        <taxon>Oscillatoriophycideae</taxon>
        <taxon>Chroococcales</taxon>
        <taxon>Aphanothecaceae</taxon>
        <taxon>Gloeothece</taxon>
        <taxon>Gloeothece citriformis</taxon>
    </lineage>
</organism>
<proteinExistence type="inferred from homology"/>
<dbReference type="GO" id="GO:0016787">
    <property type="term" value="F:hydrolase activity"/>
    <property type="evidence" value="ECO:0007669"/>
    <property type="project" value="UniProtKB-KW"/>
</dbReference>
<dbReference type="Gene3D" id="3.60.60.10">
    <property type="entry name" value="Penicillin V Acylase, Chain A"/>
    <property type="match status" value="1"/>
</dbReference>
<reference evidence="5" key="1">
    <citation type="journal article" date="2011" name="MBio">
        <title>Novel metabolic attributes of the genus Cyanothece, comprising a group of unicellular nitrogen-fixing Cyanobacteria.</title>
        <authorList>
            <person name="Bandyopadhyay A."/>
            <person name="Elvitigala T."/>
            <person name="Welsh E."/>
            <person name="Stockel J."/>
            <person name="Liberton M."/>
            <person name="Min H."/>
            <person name="Sherman L.A."/>
            <person name="Pakrasi H.B."/>
        </authorList>
    </citation>
    <scope>NUCLEOTIDE SEQUENCE [LARGE SCALE GENOMIC DNA]</scope>
    <source>
        <strain evidence="5">PCC 7424</strain>
    </source>
</reference>
<dbReference type="AlphaFoldDB" id="B7KL64"/>
<evidence type="ECO:0000313" key="4">
    <source>
        <dbReference type="EMBL" id="ACK72436.1"/>
    </source>
</evidence>
<evidence type="ECO:0000256" key="1">
    <source>
        <dbReference type="ARBA" id="ARBA00006625"/>
    </source>
</evidence>
<evidence type="ECO:0000256" key="2">
    <source>
        <dbReference type="ARBA" id="ARBA00022801"/>
    </source>
</evidence>
<keyword evidence="5" id="KW-1185">Reference proteome</keyword>
<protein>
    <submittedName>
        <fullName evidence="4">Choloylglycine hydrolase</fullName>
    </submittedName>
</protein>
<dbReference type="OrthoDB" id="9794717at2"/>
<dbReference type="KEGG" id="cyc:PCC7424_4062"/>